<dbReference type="PROSITE" id="PS51123">
    <property type="entry name" value="OMPA_2"/>
    <property type="match status" value="1"/>
</dbReference>
<dbReference type="GO" id="GO:0009279">
    <property type="term" value="C:cell outer membrane"/>
    <property type="evidence" value="ECO:0007669"/>
    <property type="project" value="UniProtKB-SubCell"/>
</dbReference>
<keyword evidence="5" id="KW-0732">Signal</keyword>
<dbReference type="PANTHER" id="PTHR30329">
    <property type="entry name" value="STATOR ELEMENT OF FLAGELLAR MOTOR COMPLEX"/>
    <property type="match status" value="1"/>
</dbReference>
<evidence type="ECO:0000259" key="6">
    <source>
        <dbReference type="PROSITE" id="PS51123"/>
    </source>
</evidence>
<dbReference type="PANTHER" id="PTHR30329:SF21">
    <property type="entry name" value="LIPOPROTEIN YIAD-RELATED"/>
    <property type="match status" value="1"/>
</dbReference>
<evidence type="ECO:0000256" key="2">
    <source>
        <dbReference type="ARBA" id="ARBA00023136"/>
    </source>
</evidence>
<dbReference type="EMBL" id="JAUOPB010000009">
    <property type="protein sequence ID" value="MDO6423358.1"/>
    <property type="molecule type" value="Genomic_DNA"/>
</dbReference>
<organism evidence="7 8">
    <name type="scientific">Saccharophagus degradans</name>
    <dbReference type="NCBI Taxonomy" id="86304"/>
    <lineage>
        <taxon>Bacteria</taxon>
        <taxon>Pseudomonadati</taxon>
        <taxon>Pseudomonadota</taxon>
        <taxon>Gammaproteobacteria</taxon>
        <taxon>Cellvibrionales</taxon>
        <taxon>Cellvibrionaceae</taxon>
        <taxon>Saccharophagus</taxon>
    </lineage>
</organism>
<dbReference type="PRINTS" id="PR01021">
    <property type="entry name" value="OMPADOMAIN"/>
</dbReference>
<keyword evidence="3" id="KW-0998">Cell outer membrane</keyword>
<feature type="domain" description="OmpA-like" evidence="6">
    <location>
        <begin position="186"/>
        <end position="304"/>
    </location>
</feature>
<protein>
    <submittedName>
        <fullName evidence="7">OmpA family protein</fullName>
    </submittedName>
</protein>
<evidence type="ECO:0000256" key="1">
    <source>
        <dbReference type="ARBA" id="ARBA00004442"/>
    </source>
</evidence>
<dbReference type="InterPro" id="IPR006665">
    <property type="entry name" value="OmpA-like"/>
</dbReference>
<dbReference type="Pfam" id="PF00691">
    <property type="entry name" value="OmpA"/>
    <property type="match status" value="1"/>
</dbReference>
<dbReference type="AlphaFoldDB" id="A0AAW7XA03"/>
<dbReference type="SUPFAM" id="SSF103088">
    <property type="entry name" value="OmpA-like"/>
    <property type="match status" value="1"/>
</dbReference>
<dbReference type="InterPro" id="IPR036737">
    <property type="entry name" value="OmpA-like_sf"/>
</dbReference>
<sequence length="364" mass="40277">MQRIVTTTLLAISLCLSIAFTSAQAANAKDHPLINRFPGANIDQYEHLEYEEMSFILSKPYHKDGAWVADKILPVAGKVTYIHYKLPKTKSPLQVFRNYQKAIKKQNMTVLFNCERTCVNVNAGHLDHLYNNHQDFYFNYGFDQYIVAKRDNFYLSLIVNDGGVFQLVIEEETLNDDLISPIAEALASTGKIDLYGFHFDSGKSALKPESDSELAELATILNEHPALKIKIVGHTDNVGDSKANLKLSAARAKSVLNALVKNFNVNAANLSAEGQGETQPVDTNSTDMGRAKNRRVEIIAINPEVIYGGTASTYNTDHTTAEATAEAQQEAPADNSGNIVDSAEEVVDKAEKVKDVAKRFKKFF</sequence>
<dbReference type="RefSeq" id="WP_303493046.1">
    <property type="nucleotide sequence ID" value="NZ_JAUOPB010000009.1"/>
</dbReference>
<evidence type="ECO:0000256" key="3">
    <source>
        <dbReference type="ARBA" id="ARBA00023237"/>
    </source>
</evidence>
<dbReference type="CDD" id="cd07185">
    <property type="entry name" value="OmpA_C-like"/>
    <property type="match status" value="1"/>
</dbReference>
<reference evidence="7" key="1">
    <citation type="submission" date="2023-07" db="EMBL/GenBank/DDBJ databases">
        <title>Genome content predicts the carbon catabolic preferences of heterotrophic bacteria.</title>
        <authorList>
            <person name="Gralka M."/>
        </authorList>
    </citation>
    <scope>NUCLEOTIDE SEQUENCE</scope>
    <source>
        <strain evidence="7">I3M17_2</strain>
    </source>
</reference>
<dbReference type="Proteomes" id="UP001169760">
    <property type="component" value="Unassembled WGS sequence"/>
</dbReference>
<gene>
    <name evidence="7" type="ORF">Q4521_12835</name>
</gene>
<comment type="caution">
    <text evidence="7">The sequence shown here is derived from an EMBL/GenBank/DDBJ whole genome shotgun (WGS) entry which is preliminary data.</text>
</comment>
<evidence type="ECO:0000313" key="8">
    <source>
        <dbReference type="Proteomes" id="UP001169760"/>
    </source>
</evidence>
<dbReference type="InterPro" id="IPR050330">
    <property type="entry name" value="Bact_OuterMem_StrucFunc"/>
</dbReference>
<proteinExistence type="predicted"/>
<keyword evidence="2 4" id="KW-0472">Membrane</keyword>
<evidence type="ECO:0000256" key="4">
    <source>
        <dbReference type="PROSITE-ProRule" id="PRU00473"/>
    </source>
</evidence>
<dbReference type="Gene3D" id="3.30.1330.60">
    <property type="entry name" value="OmpA-like domain"/>
    <property type="match status" value="1"/>
</dbReference>
<feature type="chain" id="PRO_5043846563" evidence="5">
    <location>
        <begin position="26"/>
        <end position="364"/>
    </location>
</feature>
<evidence type="ECO:0000313" key="7">
    <source>
        <dbReference type="EMBL" id="MDO6423358.1"/>
    </source>
</evidence>
<feature type="signal peptide" evidence="5">
    <location>
        <begin position="1"/>
        <end position="25"/>
    </location>
</feature>
<name>A0AAW7XA03_9GAMM</name>
<accession>A0AAW7XA03</accession>
<comment type="subcellular location">
    <subcellularLocation>
        <location evidence="1">Cell outer membrane</location>
    </subcellularLocation>
</comment>
<evidence type="ECO:0000256" key="5">
    <source>
        <dbReference type="SAM" id="SignalP"/>
    </source>
</evidence>
<dbReference type="InterPro" id="IPR006664">
    <property type="entry name" value="OMP_bac"/>
</dbReference>